<feature type="signal peptide" evidence="1">
    <location>
        <begin position="1"/>
        <end position="30"/>
    </location>
</feature>
<dbReference type="RefSeq" id="WP_105186484.1">
    <property type="nucleotide sequence ID" value="NZ_BAAAGO010000008.1"/>
</dbReference>
<dbReference type="OrthoDB" id="3761723at2"/>
<dbReference type="EMBL" id="LT985188">
    <property type="protein sequence ID" value="SPD87833.1"/>
    <property type="molecule type" value="Genomic_DNA"/>
</dbReference>
<name>A0A2N9JJT4_9ACTN</name>
<dbReference type="Proteomes" id="UP000238164">
    <property type="component" value="Chromosome 1"/>
</dbReference>
<proteinExistence type="predicted"/>
<accession>A0A2N9JJT4</accession>
<organism evidence="2 3">
    <name type="scientific">Micropruina glycogenica</name>
    <dbReference type="NCBI Taxonomy" id="75385"/>
    <lineage>
        <taxon>Bacteria</taxon>
        <taxon>Bacillati</taxon>
        <taxon>Actinomycetota</taxon>
        <taxon>Actinomycetes</taxon>
        <taxon>Propionibacteriales</taxon>
        <taxon>Nocardioidaceae</taxon>
        <taxon>Micropruina</taxon>
    </lineage>
</organism>
<reference evidence="2 3" key="1">
    <citation type="submission" date="2018-02" db="EMBL/GenBank/DDBJ databases">
        <authorList>
            <person name="Cohen D.B."/>
            <person name="Kent A.D."/>
        </authorList>
    </citation>
    <scope>NUCLEOTIDE SEQUENCE [LARGE SCALE GENOMIC DNA]</scope>
    <source>
        <strain evidence="2">1</strain>
    </source>
</reference>
<protein>
    <recommendedName>
        <fullName evidence="4">Lipoprotein</fullName>
    </recommendedName>
</protein>
<dbReference type="KEGG" id="mgg:MPLG2_2803"/>
<sequence length="216" mass="23083">MIGFVTAHRVRTVLLAGLAGLVVLCGCATAVPGVTPSASDPSNSPTPSASTPITSRAIAALMLDHLPAGYSSARPAWVYDDSPTGFVGAELRYRPSEGTDGDLVRVSLWSRDDPMTCGSREHCVELPGANGDRVFLAWELQEPEEDPGLFSVWVNRPGEVVYGLVAGPVLKTDPRSLTTGTTVELLRSVITDERLRLLTTADVVAAGEQVQRWKKQ</sequence>
<evidence type="ECO:0000313" key="2">
    <source>
        <dbReference type="EMBL" id="SPD87833.1"/>
    </source>
</evidence>
<feature type="chain" id="PRO_5014958173" description="Lipoprotein" evidence="1">
    <location>
        <begin position="31"/>
        <end position="216"/>
    </location>
</feature>
<evidence type="ECO:0008006" key="4">
    <source>
        <dbReference type="Google" id="ProtNLM"/>
    </source>
</evidence>
<gene>
    <name evidence="2" type="ORF">MPLG2_2803</name>
</gene>
<evidence type="ECO:0000256" key="1">
    <source>
        <dbReference type="SAM" id="SignalP"/>
    </source>
</evidence>
<keyword evidence="1" id="KW-0732">Signal</keyword>
<dbReference type="AlphaFoldDB" id="A0A2N9JJT4"/>
<evidence type="ECO:0000313" key="3">
    <source>
        <dbReference type="Proteomes" id="UP000238164"/>
    </source>
</evidence>
<keyword evidence="3" id="KW-1185">Reference proteome</keyword>